<dbReference type="PANTHER" id="PTHR38698">
    <property type="entry name" value="EXPRESSED PROTEIN"/>
    <property type="match status" value="1"/>
</dbReference>
<evidence type="ECO:0000256" key="1">
    <source>
        <dbReference type="SAM" id="MobiDB-lite"/>
    </source>
</evidence>
<reference evidence="2 3" key="1">
    <citation type="journal article" date="2018" name="Nat. Ecol. Evol.">
        <title>Pezizomycetes genomes reveal the molecular basis of ectomycorrhizal truffle lifestyle.</title>
        <authorList>
            <person name="Murat C."/>
            <person name="Payen T."/>
            <person name="Noel B."/>
            <person name="Kuo A."/>
            <person name="Morin E."/>
            <person name="Chen J."/>
            <person name="Kohler A."/>
            <person name="Krizsan K."/>
            <person name="Balestrini R."/>
            <person name="Da Silva C."/>
            <person name="Montanini B."/>
            <person name="Hainaut M."/>
            <person name="Levati E."/>
            <person name="Barry K.W."/>
            <person name="Belfiori B."/>
            <person name="Cichocki N."/>
            <person name="Clum A."/>
            <person name="Dockter R.B."/>
            <person name="Fauchery L."/>
            <person name="Guy J."/>
            <person name="Iotti M."/>
            <person name="Le Tacon F."/>
            <person name="Lindquist E.A."/>
            <person name="Lipzen A."/>
            <person name="Malagnac F."/>
            <person name="Mello A."/>
            <person name="Molinier V."/>
            <person name="Miyauchi S."/>
            <person name="Poulain J."/>
            <person name="Riccioni C."/>
            <person name="Rubini A."/>
            <person name="Sitrit Y."/>
            <person name="Splivallo R."/>
            <person name="Traeger S."/>
            <person name="Wang M."/>
            <person name="Zifcakova L."/>
            <person name="Wipf D."/>
            <person name="Zambonelli A."/>
            <person name="Paolocci F."/>
            <person name="Nowrousian M."/>
            <person name="Ottonello S."/>
            <person name="Baldrian P."/>
            <person name="Spatafora J.W."/>
            <person name="Henrissat B."/>
            <person name="Nagy L.G."/>
            <person name="Aury J.M."/>
            <person name="Wincker P."/>
            <person name="Grigoriev I.V."/>
            <person name="Bonfante P."/>
            <person name="Martin F.M."/>
        </authorList>
    </citation>
    <scope>NUCLEOTIDE SEQUENCE [LARGE SCALE GENOMIC DNA]</scope>
    <source>
        <strain evidence="2 3">120613-1</strain>
    </source>
</reference>
<evidence type="ECO:0000313" key="2">
    <source>
        <dbReference type="EMBL" id="RPA92728.1"/>
    </source>
</evidence>
<feature type="compositionally biased region" description="Acidic residues" evidence="1">
    <location>
        <begin position="140"/>
        <end position="150"/>
    </location>
</feature>
<feature type="region of interest" description="Disordered" evidence="1">
    <location>
        <begin position="1"/>
        <end position="158"/>
    </location>
</feature>
<dbReference type="OrthoDB" id="5378975at2759"/>
<feature type="compositionally biased region" description="Basic and acidic residues" evidence="1">
    <location>
        <begin position="255"/>
        <end position="266"/>
    </location>
</feature>
<dbReference type="AlphaFoldDB" id="A0A3N4J6Q2"/>
<accession>A0A3N4J6Q2</accession>
<feature type="compositionally biased region" description="Low complexity" evidence="1">
    <location>
        <begin position="50"/>
        <end position="59"/>
    </location>
</feature>
<feature type="compositionally biased region" description="Low complexity" evidence="1">
    <location>
        <begin position="321"/>
        <end position="333"/>
    </location>
</feature>
<dbReference type="Pfam" id="PF17104">
    <property type="entry name" value="YBL010C_LAA2"/>
    <property type="match status" value="1"/>
</dbReference>
<feature type="region of interest" description="Disordered" evidence="1">
    <location>
        <begin position="378"/>
        <end position="432"/>
    </location>
</feature>
<sequence>MDPPATPESGLFHPARDSMQVQSASETPSGYTSSNEDHFSDAPEGPDVVAAALATAAAEAEGDNNNPTLQTSPLPLPPSSPSIPLVLVEKIDEEPSHGEVPGTEAFEKRTADASPDVIRIQPSPDLSVAIPGAFGGGEQEKEEEGEEGEEQTPRSEVPITIVERVDSAPVHKEVPGTEAFEKRLADAAPDIIRTATSSPIPTTVVSVIDSDKPFYGEVPGTEAHQMRAADAQPDVVIKWNEEEDKITRRVRSERERIENLMKDPGRARSVSPGQGPKSVAPVVKGRMDSVSKIALPIGEVKGRKEGKEKEDDMAQGQPVRSRSSSIYSQKSGSPVLSENPKITIDAPVETEVEKVKEEATKVPAEELRIGELKREVEGQVMDDVNAEDNEKEEMAEKAETTKEEETTAKEAEIEEKEEDEEEAVDDGDDDFDDFGEVVEGEDFDDFGGFDEAGAFELPPAEAIPQPPPPPQIPVIPAPVLDFEKFDDEDTIHRAVAEAMAIMFPIDTQNHQDIIPISIEDSAFLTERSLSLWNALSDDLSAPPPLQPPNWKISRIRRLFLVSLGVPVDLDEILPAETKQKKLVLPSVNIARKSIDDSTGRRSSRSRSRARRSTSASRRKSGVIGPEALDVPSARILCSTSDVALRGLTFEELKEHVKKLEALTNTASEVLTYLLKKRESAIGDKETFETVIESLVGYARKKRQNG</sequence>
<protein>
    <submittedName>
        <fullName evidence="2">Uncharacterized protein</fullName>
    </submittedName>
</protein>
<organism evidence="2 3">
    <name type="scientific">Choiromyces venosus 120613-1</name>
    <dbReference type="NCBI Taxonomy" id="1336337"/>
    <lineage>
        <taxon>Eukaryota</taxon>
        <taxon>Fungi</taxon>
        <taxon>Dikarya</taxon>
        <taxon>Ascomycota</taxon>
        <taxon>Pezizomycotina</taxon>
        <taxon>Pezizomycetes</taxon>
        <taxon>Pezizales</taxon>
        <taxon>Tuberaceae</taxon>
        <taxon>Choiromyces</taxon>
    </lineage>
</organism>
<feature type="compositionally biased region" description="Acidic residues" evidence="1">
    <location>
        <begin position="412"/>
        <end position="432"/>
    </location>
</feature>
<proteinExistence type="predicted"/>
<dbReference type="InterPro" id="IPR031355">
    <property type="entry name" value="YBL010C/LAA2-like"/>
</dbReference>
<gene>
    <name evidence="2" type="ORF">L873DRAFT_1794052</name>
</gene>
<name>A0A3N4J6Q2_9PEZI</name>
<dbReference type="PANTHER" id="PTHR38698:SF1">
    <property type="entry name" value="FUNGAL PROTEIN"/>
    <property type="match status" value="1"/>
</dbReference>
<feature type="compositionally biased region" description="Basic residues" evidence="1">
    <location>
        <begin position="601"/>
        <end position="620"/>
    </location>
</feature>
<feature type="compositionally biased region" description="Basic and acidic residues" evidence="1">
    <location>
        <begin position="392"/>
        <end position="411"/>
    </location>
</feature>
<feature type="compositionally biased region" description="Basic and acidic residues" evidence="1">
    <location>
        <begin position="300"/>
        <end position="312"/>
    </location>
</feature>
<dbReference type="EMBL" id="ML120466">
    <property type="protein sequence ID" value="RPA92728.1"/>
    <property type="molecule type" value="Genomic_DNA"/>
</dbReference>
<dbReference type="Proteomes" id="UP000276215">
    <property type="component" value="Unassembled WGS sequence"/>
</dbReference>
<evidence type="ECO:0000313" key="3">
    <source>
        <dbReference type="Proteomes" id="UP000276215"/>
    </source>
</evidence>
<feature type="region of interest" description="Disordered" evidence="1">
    <location>
        <begin position="594"/>
        <end position="623"/>
    </location>
</feature>
<keyword evidence="3" id="KW-1185">Reference proteome</keyword>
<dbReference type="STRING" id="1336337.A0A3N4J6Q2"/>
<feature type="compositionally biased region" description="Polar residues" evidence="1">
    <location>
        <begin position="19"/>
        <end position="34"/>
    </location>
</feature>
<feature type="region of interest" description="Disordered" evidence="1">
    <location>
        <begin position="255"/>
        <end position="344"/>
    </location>
</feature>